<dbReference type="GO" id="GO:0005829">
    <property type="term" value="C:cytosol"/>
    <property type="evidence" value="ECO:0000318"/>
    <property type="project" value="GO_Central"/>
</dbReference>
<dbReference type="Gene3D" id="3.20.20.100">
    <property type="entry name" value="NADP-dependent oxidoreductase domain"/>
    <property type="match status" value="1"/>
</dbReference>
<dbReference type="PRINTS" id="PR00069">
    <property type="entry name" value="ALDKETRDTASE"/>
</dbReference>
<keyword evidence="3" id="KW-1185">Reference proteome</keyword>
<dbReference type="eggNOG" id="KOG1577">
    <property type="taxonomic scope" value="Eukaryota"/>
</dbReference>
<organism evidence="2 3">
    <name type="scientific">Oryza sativa subsp. japonica</name>
    <name type="common">Rice</name>
    <dbReference type="NCBI Taxonomy" id="39947"/>
    <lineage>
        <taxon>Eukaryota</taxon>
        <taxon>Viridiplantae</taxon>
        <taxon>Streptophyta</taxon>
        <taxon>Embryophyta</taxon>
        <taxon>Tracheophyta</taxon>
        <taxon>Spermatophyta</taxon>
        <taxon>Magnoliopsida</taxon>
        <taxon>Liliopsida</taxon>
        <taxon>Poales</taxon>
        <taxon>Poaceae</taxon>
        <taxon>BOP clade</taxon>
        <taxon>Oryzoideae</taxon>
        <taxon>Oryzeae</taxon>
        <taxon>Oryzinae</taxon>
        <taxon>Oryza</taxon>
        <taxon>Oryza sativa</taxon>
    </lineage>
</organism>
<sequence>PRPSYAPLKSATVTSTRRPITAQRLPLVRPRQKRCALALVSSRDELYITSKLWISDAHPGRVVPALRRTLRNLQVEYIDLYLVHFPVSLGVPEGPPSAVFAKEDLAVMDMERVWREMEECQMLGLTKAIGVSCWKYSHILTYFNLKY</sequence>
<dbReference type="InParanoid" id="A0A0P0XR42"/>
<feature type="non-terminal residue" evidence="2">
    <location>
        <position position="1"/>
    </location>
</feature>
<dbReference type="SUPFAM" id="SSF51430">
    <property type="entry name" value="NAD(P)-linked oxidoreductase"/>
    <property type="match status" value="1"/>
</dbReference>
<dbReference type="GO" id="GO:0004032">
    <property type="term" value="F:aldose reductase (NADPH) activity"/>
    <property type="evidence" value="ECO:0000318"/>
    <property type="project" value="GO_Central"/>
</dbReference>
<evidence type="ECO:0000259" key="1">
    <source>
        <dbReference type="Pfam" id="PF00248"/>
    </source>
</evidence>
<feature type="domain" description="NADP-dependent oxidoreductase" evidence="1">
    <location>
        <begin position="39"/>
        <end position="138"/>
    </location>
</feature>
<dbReference type="AlphaFoldDB" id="A0A0P0XR42"/>
<reference evidence="2 3" key="3">
    <citation type="journal article" date="2013" name="Rice">
        <title>Improvement of the Oryza sativa Nipponbare reference genome using next generation sequence and optical map data.</title>
        <authorList>
            <person name="Kawahara Y."/>
            <person name="de la Bastide M."/>
            <person name="Hamilton J.P."/>
            <person name="Kanamori H."/>
            <person name="McCombie W.R."/>
            <person name="Ouyang S."/>
            <person name="Schwartz D.C."/>
            <person name="Tanaka T."/>
            <person name="Wu J."/>
            <person name="Zhou S."/>
            <person name="Childs K.L."/>
            <person name="Davidson R.M."/>
            <person name="Lin H."/>
            <person name="Quesada-Ocampo L."/>
            <person name="Vaillancourt B."/>
            <person name="Sakai H."/>
            <person name="Lee S.S."/>
            <person name="Kim J."/>
            <person name="Numa H."/>
            <person name="Itoh T."/>
            <person name="Buell C.R."/>
            <person name="Matsumoto T."/>
        </authorList>
    </citation>
    <scope>NUCLEOTIDE SEQUENCE [LARGE SCALE GENOMIC DNA]</scope>
    <source>
        <strain evidence="3">cv. Nipponbare</strain>
    </source>
</reference>
<dbReference type="OMA" id="ANKGSAC"/>
<dbReference type="FunCoup" id="A0A0P0XR42">
    <property type="interactions" value="2"/>
</dbReference>
<dbReference type="Pfam" id="PF00248">
    <property type="entry name" value="Aldo_ket_red"/>
    <property type="match status" value="1"/>
</dbReference>
<dbReference type="PANTHER" id="PTHR11732">
    <property type="entry name" value="ALDO/KETO REDUCTASE"/>
    <property type="match status" value="1"/>
</dbReference>
<dbReference type="EMBL" id="AP014966">
    <property type="protein sequence ID" value="BAT09648.1"/>
    <property type="molecule type" value="Genomic_DNA"/>
</dbReference>
<dbReference type="InterPro" id="IPR020471">
    <property type="entry name" value="AKR"/>
</dbReference>
<dbReference type="Gramene" id="Os10t0113375-00">
    <property type="protein sequence ID" value="Os10t0113375-00"/>
    <property type="gene ID" value="Os10g0113375"/>
</dbReference>
<name>A0A0P0XR42_ORYSJ</name>
<dbReference type="SMR" id="A0A0P0XR42"/>
<dbReference type="Proteomes" id="UP000059680">
    <property type="component" value="Chromosome 10"/>
</dbReference>
<evidence type="ECO:0000313" key="2">
    <source>
        <dbReference type="EMBL" id="BAT09648.1"/>
    </source>
</evidence>
<gene>
    <name evidence="2" type="ordered locus">Os10g0113375</name>
    <name evidence="2" type="ORF">OSNPB_100113375</name>
</gene>
<accession>A0A0P0XR42</accession>
<evidence type="ECO:0000313" key="3">
    <source>
        <dbReference type="Proteomes" id="UP000059680"/>
    </source>
</evidence>
<dbReference type="InterPro" id="IPR036812">
    <property type="entry name" value="NAD(P)_OxRdtase_dom_sf"/>
</dbReference>
<reference evidence="3" key="1">
    <citation type="journal article" date="2005" name="Nature">
        <title>The map-based sequence of the rice genome.</title>
        <authorList>
            <consortium name="International rice genome sequencing project (IRGSP)"/>
            <person name="Matsumoto T."/>
            <person name="Wu J."/>
            <person name="Kanamori H."/>
            <person name="Katayose Y."/>
            <person name="Fujisawa M."/>
            <person name="Namiki N."/>
            <person name="Mizuno H."/>
            <person name="Yamamoto K."/>
            <person name="Antonio B.A."/>
            <person name="Baba T."/>
            <person name="Sakata K."/>
            <person name="Nagamura Y."/>
            <person name="Aoki H."/>
            <person name="Arikawa K."/>
            <person name="Arita K."/>
            <person name="Bito T."/>
            <person name="Chiden Y."/>
            <person name="Fujitsuka N."/>
            <person name="Fukunaka R."/>
            <person name="Hamada M."/>
            <person name="Harada C."/>
            <person name="Hayashi A."/>
            <person name="Hijishita S."/>
            <person name="Honda M."/>
            <person name="Hosokawa S."/>
            <person name="Ichikawa Y."/>
            <person name="Idonuma A."/>
            <person name="Iijima M."/>
            <person name="Ikeda M."/>
            <person name="Ikeno M."/>
            <person name="Ito K."/>
            <person name="Ito S."/>
            <person name="Ito T."/>
            <person name="Ito Y."/>
            <person name="Ito Y."/>
            <person name="Iwabuchi A."/>
            <person name="Kamiya K."/>
            <person name="Karasawa W."/>
            <person name="Kurita K."/>
            <person name="Katagiri S."/>
            <person name="Kikuta A."/>
            <person name="Kobayashi H."/>
            <person name="Kobayashi N."/>
            <person name="Machita K."/>
            <person name="Maehara T."/>
            <person name="Masukawa M."/>
            <person name="Mizubayashi T."/>
            <person name="Mukai Y."/>
            <person name="Nagasaki H."/>
            <person name="Nagata Y."/>
            <person name="Naito S."/>
            <person name="Nakashima M."/>
            <person name="Nakama Y."/>
            <person name="Nakamichi Y."/>
            <person name="Nakamura M."/>
            <person name="Meguro A."/>
            <person name="Negishi M."/>
            <person name="Ohta I."/>
            <person name="Ohta T."/>
            <person name="Okamoto M."/>
            <person name="Ono N."/>
            <person name="Saji S."/>
            <person name="Sakaguchi M."/>
            <person name="Sakai K."/>
            <person name="Shibata M."/>
            <person name="Shimokawa T."/>
            <person name="Song J."/>
            <person name="Takazaki Y."/>
            <person name="Terasawa K."/>
            <person name="Tsugane M."/>
            <person name="Tsuji K."/>
            <person name="Ueda S."/>
            <person name="Waki K."/>
            <person name="Yamagata H."/>
            <person name="Yamamoto M."/>
            <person name="Yamamoto S."/>
            <person name="Yamane H."/>
            <person name="Yoshiki S."/>
            <person name="Yoshihara R."/>
            <person name="Yukawa K."/>
            <person name="Zhong H."/>
            <person name="Yano M."/>
            <person name="Yuan Q."/>
            <person name="Ouyang S."/>
            <person name="Liu J."/>
            <person name="Jones K.M."/>
            <person name="Gansberger K."/>
            <person name="Moffat K."/>
            <person name="Hill J."/>
            <person name="Bera J."/>
            <person name="Fadrosh D."/>
            <person name="Jin S."/>
            <person name="Johri S."/>
            <person name="Kim M."/>
            <person name="Overton L."/>
            <person name="Reardon M."/>
            <person name="Tsitrin T."/>
            <person name="Vuong H."/>
            <person name="Weaver B."/>
            <person name="Ciecko A."/>
            <person name="Tallon L."/>
            <person name="Jackson J."/>
            <person name="Pai G."/>
            <person name="Aken S.V."/>
            <person name="Utterback T."/>
            <person name="Reidmuller S."/>
            <person name="Feldblyum T."/>
            <person name="Hsiao J."/>
            <person name="Zismann V."/>
            <person name="Iobst S."/>
            <person name="de Vazeille A.R."/>
            <person name="Buell C.R."/>
            <person name="Ying K."/>
            <person name="Li Y."/>
            <person name="Lu T."/>
            <person name="Huang Y."/>
            <person name="Zhao Q."/>
            <person name="Feng Q."/>
            <person name="Zhang L."/>
            <person name="Zhu J."/>
            <person name="Weng Q."/>
            <person name="Mu J."/>
            <person name="Lu Y."/>
            <person name="Fan D."/>
            <person name="Liu Y."/>
            <person name="Guan J."/>
            <person name="Zhang Y."/>
            <person name="Yu S."/>
            <person name="Liu X."/>
            <person name="Zhang Y."/>
            <person name="Hong G."/>
            <person name="Han B."/>
            <person name="Choisne N."/>
            <person name="Demange N."/>
            <person name="Orjeda G."/>
            <person name="Samain S."/>
            <person name="Cattolico L."/>
            <person name="Pelletier E."/>
            <person name="Couloux A."/>
            <person name="Segurens B."/>
            <person name="Wincker P."/>
            <person name="D'Hont A."/>
            <person name="Scarpelli C."/>
            <person name="Weissenbach J."/>
            <person name="Salanoubat M."/>
            <person name="Quetier F."/>
            <person name="Yu Y."/>
            <person name="Kim H.R."/>
            <person name="Rambo T."/>
            <person name="Currie J."/>
            <person name="Collura K."/>
            <person name="Luo M."/>
            <person name="Yang T."/>
            <person name="Ammiraju J.S.S."/>
            <person name="Engler F."/>
            <person name="Soderlund C."/>
            <person name="Wing R.A."/>
            <person name="Palmer L.E."/>
            <person name="de la Bastide M."/>
            <person name="Spiegel L."/>
            <person name="Nascimento L."/>
            <person name="Zutavern T."/>
            <person name="O'Shaughnessy A."/>
            <person name="Dike S."/>
            <person name="Dedhia N."/>
            <person name="Preston R."/>
            <person name="Balija V."/>
            <person name="McCombie W.R."/>
            <person name="Chow T."/>
            <person name="Chen H."/>
            <person name="Chung M."/>
            <person name="Chen C."/>
            <person name="Shaw J."/>
            <person name="Wu H."/>
            <person name="Hsiao K."/>
            <person name="Chao Y."/>
            <person name="Chu M."/>
            <person name="Cheng C."/>
            <person name="Hour A."/>
            <person name="Lee P."/>
            <person name="Lin S."/>
            <person name="Lin Y."/>
            <person name="Liou J."/>
            <person name="Liu S."/>
            <person name="Hsing Y."/>
            <person name="Raghuvanshi S."/>
            <person name="Mohanty A."/>
            <person name="Bharti A.K."/>
            <person name="Gaur A."/>
            <person name="Gupta V."/>
            <person name="Kumar D."/>
            <person name="Ravi V."/>
            <person name="Vij S."/>
            <person name="Kapur A."/>
            <person name="Khurana P."/>
            <person name="Khurana P."/>
            <person name="Khurana J.P."/>
            <person name="Tyagi A.K."/>
            <person name="Gaikwad K."/>
            <person name="Singh A."/>
            <person name="Dalal V."/>
            <person name="Srivastava S."/>
            <person name="Dixit A."/>
            <person name="Pal A.K."/>
            <person name="Ghazi I.A."/>
            <person name="Yadav M."/>
            <person name="Pandit A."/>
            <person name="Bhargava A."/>
            <person name="Sureshbabu K."/>
            <person name="Batra K."/>
            <person name="Sharma T.R."/>
            <person name="Mohapatra T."/>
            <person name="Singh N.K."/>
            <person name="Messing J."/>
            <person name="Nelson A.B."/>
            <person name="Fuks G."/>
            <person name="Kavchok S."/>
            <person name="Keizer G."/>
            <person name="Linton E."/>
            <person name="Llaca V."/>
            <person name="Song R."/>
            <person name="Tanyolac B."/>
            <person name="Young S."/>
            <person name="Ho-Il K."/>
            <person name="Hahn J.H."/>
            <person name="Sangsakoo G."/>
            <person name="Vanavichit A."/>
            <person name="de Mattos Luiz.A.T."/>
            <person name="Zimmer P.D."/>
            <person name="Malone G."/>
            <person name="Dellagostin O."/>
            <person name="de Oliveira A.C."/>
            <person name="Bevan M."/>
            <person name="Bancroft I."/>
            <person name="Minx P."/>
            <person name="Cordum H."/>
            <person name="Wilson R."/>
            <person name="Cheng Z."/>
            <person name="Jin W."/>
            <person name="Jiang J."/>
            <person name="Leong S.A."/>
            <person name="Iwama H."/>
            <person name="Gojobori T."/>
            <person name="Itoh T."/>
            <person name="Niimura Y."/>
            <person name="Fujii Y."/>
            <person name="Habara T."/>
            <person name="Sakai H."/>
            <person name="Sato Y."/>
            <person name="Wilson G."/>
            <person name="Kumar K."/>
            <person name="McCouch S."/>
            <person name="Juretic N."/>
            <person name="Hoen D."/>
            <person name="Wright S."/>
            <person name="Bruskiewich R."/>
            <person name="Bureau T."/>
            <person name="Miyao A."/>
            <person name="Hirochika H."/>
            <person name="Nishikawa T."/>
            <person name="Kadowaki K."/>
            <person name="Sugiura M."/>
            <person name="Burr B."/>
            <person name="Sasaki T."/>
        </authorList>
    </citation>
    <scope>NUCLEOTIDE SEQUENCE [LARGE SCALE GENOMIC DNA]</scope>
    <source>
        <strain evidence="3">cv. Nipponbare</strain>
    </source>
</reference>
<dbReference type="STRING" id="39947.A0A0P0XR42"/>
<protein>
    <submittedName>
        <fullName evidence="2">Os10g0113375 protein</fullName>
    </submittedName>
</protein>
<dbReference type="FunFam" id="3.20.20.100:FF:000098">
    <property type="entry name" value="Os10g0113375 protein"/>
    <property type="match status" value="1"/>
</dbReference>
<dbReference type="InterPro" id="IPR023210">
    <property type="entry name" value="NADP_OxRdtase_dom"/>
</dbReference>
<dbReference type="PaxDb" id="39947-A0A0P0XR42"/>
<proteinExistence type="predicted"/>
<reference evidence="2 3" key="2">
    <citation type="journal article" date="2013" name="Plant Cell Physiol.">
        <title>Rice Annotation Project Database (RAP-DB): an integrative and interactive database for rice genomics.</title>
        <authorList>
            <person name="Sakai H."/>
            <person name="Lee S.S."/>
            <person name="Tanaka T."/>
            <person name="Numa H."/>
            <person name="Kim J."/>
            <person name="Kawahara Y."/>
            <person name="Wakimoto H."/>
            <person name="Yang C.C."/>
            <person name="Iwamoto M."/>
            <person name="Abe T."/>
            <person name="Yamada Y."/>
            <person name="Muto A."/>
            <person name="Inokuchi H."/>
            <person name="Ikemura T."/>
            <person name="Matsumoto T."/>
            <person name="Sasaki T."/>
            <person name="Itoh T."/>
        </authorList>
    </citation>
    <scope>NUCLEOTIDE SEQUENCE [LARGE SCALE GENOMIC DNA]</scope>
    <source>
        <strain evidence="3">cv. Nipponbare</strain>
    </source>
</reference>